<dbReference type="GO" id="GO:0008483">
    <property type="term" value="F:transaminase activity"/>
    <property type="evidence" value="ECO:0007669"/>
    <property type="project" value="UniProtKB-KW"/>
</dbReference>
<reference evidence="2 3" key="1">
    <citation type="submission" date="2023-11" db="EMBL/GenBank/DDBJ databases">
        <title>Novel species in genus Nocardioides.</title>
        <authorList>
            <person name="Zhou H."/>
        </authorList>
    </citation>
    <scope>NUCLEOTIDE SEQUENCE [LARGE SCALE GENOMIC DNA]</scope>
    <source>
        <strain evidence="2 3">S-58</strain>
    </source>
</reference>
<dbReference type="RefSeq" id="WP_322425257.1">
    <property type="nucleotide sequence ID" value="NZ_JAXQPW010000007.1"/>
</dbReference>
<evidence type="ECO:0000313" key="2">
    <source>
        <dbReference type="EMBL" id="MDZ5663461.1"/>
    </source>
</evidence>
<proteinExistence type="predicted"/>
<keyword evidence="3" id="KW-1185">Reference proteome</keyword>
<dbReference type="InterPro" id="IPR015424">
    <property type="entry name" value="PyrdxlP-dep_Trfase"/>
</dbReference>
<dbReference type="InterPro" id="IPR004839">
    <property type="entry name" value="Aminotransferase_I/II_large"/>
</dbReference>
<feature type="domain" description="Aminotransferase class I/classII large" evidence="1">
    <location>
        <begin position="42"/>
        <end position="335"/>
    </location>
</feature>
<dbReference type="SUPFAM" id="SSF53383">
    <property type="entry name" value="PLP-dependent transferases"/>
    <property type="match status" value="1"/>
</dbReference>
<evidence type="ECO:0000259" key="1">
    <source>
        <dbReference type="Pfam" id="PF00155"/>
    </source>
</evidence>
<keyword evidence="2" id="KW-0032">Aminotransferase</keyword>
<organism evidence="2 3">
    <name type="scientific">Nocardioides renjunii</name>
    <dbReference type="NCBI Taxonomy" id="3095075"/>
    <lineage>
        <taxon>Bacteria</taxon>
        <taxon>Bacillati</taxon>
        <taxon>Actinomycetota</taxon>
        <taxon>Actinomycetes</taxon>
        <taxon>Propionibacteriales</taxon>
        <taxon>Nocardioidaceae</taxon>
        <taxon>Nocardioides</taxon>
    </lineage>
</organism>
<dbReference type="InterPro" id="IPR015422">
    <property type="entry name" value="PyrdxlP-dep_Trfase_small"/>
</dbReference>
<gene>
    <name evidence="2" type="ORF">SFC79_16935</name>
</gene>
<dbReference type="Pfam" id="PF00155">
    <property type="entry name" value="Aminotran_1_2"/>
    <property type="match status" value="1"/>
</dbReference>
<protein>
    <submittedName>
        <fullName evidence="2">Aminotransferase class I/II-fold pyridoxal phosphate-dependent enzyme</fullName>
    </submittedName>
</protein>
<accession>A0ABU5KF04</accession>
<name>A0ABU5KF04_9ACTN</name>
<dbReference type="EMBL" id="JAXQPW010000007">
    <property type="protein sequence ID" value="MDZ5663461.1"/>
    <property type="molecule type" value="Genomic_DNA"/>
</dbReference>
<dbReference type="Gene3D" id="3.40.640.10">
    <property type="entry name" value="Type I PLP-dependent aspartate aminotransferase-like (Major domain)"/>
    <property type="match status" value="1"/>
</dbReference>
<keyword evidence="2" id="KW-0808">Transferase</keyword>
<dbReference type="Proteomes" id="UP001291999">
    <property type="component" value="Unassembled WGS sequence"/>
</dbReference>
<evidence type="ECO:0000313" key="3">
    <source>
        <dbReference type="Proteomes" id="UP001291999"/>
    </source>
</evidence>
<dbReference type="Gene3D" id="3.90.1150.10">
    <property type="entry name" value="Aspartate Aminotransferase, domain 1"/>
    <property type="match status" value="1"/>
</dbReference>
<sequence length="347" mass="36154">MRDDFTSAHFLGLRPSGTPAGLTTGRPAAVEETEAGRPLTRRLARWHGAGDGVLARTSLHALIDVLSTRVPDAVILLDEAVYPIGRWAVGAVGAVGGSGPEVVRFRHHDADDARRRAPRRRRAVVVTDGLCGSCLRPAPLGELADVARRHDGELVVDDTLAAGVLGRRTPMAPVLGSGGGGTAAWLGVEPGLVTVASLAKGLSAPLAVVTGPGPRVARVRADGPTRVHAGPPTTADVAALRHALDDPSLDDRRARLAGHVVRVRRVLADLRMRPLGVGFPLVATEGGRRDPLEVHRALAASGIRSLATTGRCTGRPTLSLCLRADHGEAEMQRLEQALAGAVTGRAA</sequence>
<comment type="caution">
    <text evidence="2">The sequence shown here is derived from an EMBL/GenBank/DDBJ whole genome shotgun (WGS) entry which is preliminary data.</text>
</comment>
<dbReference type="InterPro" id="IPR015421">
    <property type="entry name" value="PyrdxlP-dep_Trfase_major"/>
</dbReference>